<dbReference type="Proteomes" id="UP001139721">
    <property type="component" value="Unassembled WGS sequence"/>
</dbReference>
<name>A0A9X2CZB1_9GAMM</name>
<evidence type="ECO:0000313" key="3">
    <source>
        <dbReference type="Proteomes" id="UP001139721"/>
    </source>
</evidence>
<dbReference type="RefSeq" id="WP_250419628.1">
    <property type="nucleotide sequence ID" value="NZ_JAJKBJ010000003.1"/>
</dbReference>
<protein>
    <submittedName>
        <fullName evidence="2">Uncharacterized protein</fullName>
    </submittedName>
</protein>
<keyword evidence="3" id="KW-1185">Reference proteome</keyword>
<reference evidence="2" key="1">
    <citation type="submission" date="2021-11" db="EMBL/GenBank/DDBJ databases">
        <title>Legionella maioricencis sp. nov., a new species isolated from hot water samples in Mallorca.</title>
        <authorList>
            <person name="Crespi S."/>
            <person name="Drasar V."/>
            <person name="Salva-Serra F."/>
            <person name="Jaen-Luchoro D."/>
            <person name="Pineiro-Iglesias B."/>
            <person name="Aliaga F."/>
            <person name="Fernandez-Juarez V."/>
            <person name="Coll G."/>
            <person name="Moore E.R.B."/>
            <person name="Bennasar-Figueras A."/>
        </authorList>
    </citation>
    <scope>NUCLEOTIDE SEQUENCE</scope>
    <source>
        <strain evidence="2">HCPI-6</strain>
    </source>
</reference>
<evidence type="ECO:0000313" key="2">
    <source>
        <dbReference type="EMBL" id="MCL9683220.1"/>
    </source>
</evidence>
<dbReference type="AlphaFoldDB" id="A0A9X2CZB1"/>
<dbReference type="EMBL" id="JAJKBJ010000003">
    <property type="protein sequence ID" value="MCL9683220.1"/>
    <property type="molecule type" value="Genomic_DNA"/>
</dbReference>
<gene>
    <name evidence="2" type="ORF">LOX96_03880</name>
</gene>
<feature type="region of interest" description="Disordered" evidence="1">
    <location>
        <begin position="159"/>
        <end position="180"/>
    </location>
</feature>
<evidence type="ECO:0000256" key="1">
    <source>
        <dbReference type="SAM" id="MobiDB-lite"/>
    </source>
</evidence>
<accession>A0A9X2CZB1</accession>
<organism evidence="2 3">
    <name type="scientific">Legionella maioricensis</name>
    <dbReference type="NCBI Taxonomy" id="2896528"/>
    <lineage>
        <taxon>Bacteria</taxon>
        <taxon>Pseudomonadati</taxon>
        <taxon>Pseudomonadota</taxon>
        <taxon>Gammaproteobacteria</taxon>
        <taxon>Legionellales</taxon>
        <taxon>Legionellaceae</taxon>
        <taxon>Legionella</taxon>
    </lineage>
</organism>
<proteinExistence type="predicted"/>
<sequence>MLEEIIKNLALLDCLTELNSTEWLRLSTDFTQEPDELKRVAFIKALSTHSGVPVIQIQTAFSSLTQMTLSTDAKERILFELQKTQTGATLKITAFQQRSIFKKMNLESLSISRAQWNILISRFEQQQREHVTRFFFLSTLSSIKRVSFDNLSDAATLSREQPARKGKRKYQEEEDKDISTTKRVAQEYREDDGINPFIFASTVKNPELETKLEATGVRVGVPLSPATPEKGYPHLMRTPGKTKVRPVCEIDNAYRLFKPVTPYGKVSGKDRIDVRKASQARITSALPKLVFDRAQPVQFTPTRESILGRSGTKRESLLALMRESAANVFRAHGATINSSAESRSKHWAHIVTSCLIDFLEATPEDPEKEIIPVVPSTAEANYNTLEAIELFVRHKLLNKDTDKIHIYVKPIYSGESLIPDVLVYKLNWSETNKKGETIQCKELFYIGPQSHYRLTKSMHQSIGLLRDTRETDLPSEEMQVDENSNPNIMFR</sequence>
<comment type="caution">
    <text evidence="2">The sequence shown here is derived from an EMBL/GenBank/DDBJ whole genome shotgun (WGS) entry which is preliminary data.</text>
</comment>